<dbReference type="EC" id="2.5.1.18" evidence="1"/>
<evidence type="ECO:0000259" key="6">
    <source>
        <dbReference type="PROSITE" id="PS50405"/>
    </source>
</evidence>
<dbReference type="FunFam" id="3.40.30.10:FF:000044">
    <property type="entry name" value="Glutathione S-transferase GSTU6"/>
    <property type="match status" value="1"/>
</dbReference>
<comment type="catalytic activity">
    <reaction evidence="4">
        <text>RX + glutathione = an S-substituted glutathione + a halide anion + H(+)</text>
        <dbReference type="Rhea" id="RHEA:16437"/>
        <dbReference type="ChEBI" id="CHEBI:15378"/>
        <dbReference type="ChEBI" id="CHEBI:16042"/>
        <dbReference type="ChEBI" id="CHEBI:17792"/>
        <dbReference type="ChEBI" id="CHEBI:57925"/>
        <dbReference type="ChEBI" id="CHEBI:90779"/>
        <dbReference type="EC" id="2.5.1.18"/>
    </reaction>
</comment>
<keyword evidence="8" id="KW-1185">Reference proteome</keyword>
<accession>A0A811P2Z4</accession>
<feature type="domain" description="GST N-terminal" evidence="5">
    <location>
        <begin position="5"/>
        <end position="85"/>
    </location>
</feature>
<dbReference type="Proteomes" id="UP000604825">
    <property type="component" value="Unassembled WGS sequence"/>
</dbReference>
<reference evidence="7" key="1">
    <citation type="submission" date="2020-10" db="EMBL/GenBank/DDBJ databases">
        <authorList>
            <person name="Han B."/>
            <person name="Lu T."/>
            <person name="Zhao Q."/>
            <person name="Huang X."/>
            <person name="Zhao Y."/>
        </authorList>
    </citation>
    <scope>NUCLEOTIDE SEQUENCE</scope>
</reference>
<name>A0A811P2Z4_9POAL</name>
<evidence type="ECO:0000313" key="8">
    <source>
        <dbReference type="Proteomes" id="UP000604825"/>
    </source>
</evidence>
<dbReference type="SUPFAM" id="SSF47616">
    <property type="entry name" value="GST C-terminal domain-like"/>
    <property type="match status" value="1"/>
</dbReference>
<feature type="domain" description="GST N-terminal" evidence="5">
    <location>
        <begin position="117"/>
        <end position="196"/>
    </location>
</feature>
<dbReference type="SFLD" id="SFLDS00019">
    <property type="entry name" value="Glutathione_Transferase_(cytos"/>
    <property type="match status" value="2"/>
</dbReference>
<comment type="similarity">
    <text evidence="3">Belongs to the GST superfamily. Tau family.</text>
</comment>
<dbReference type="PANTHER" id="PTHR11260:SF580">
    <property type="entry name" value="GLUTATHIONE S-TRANSFERASE"/>
    <property type="match status" value="1"/>
</dbReference>
<dbReference type="FunFam" id="1.20.1050.10:FF:000012">
    <property type="entry name" value="Tau class glutathione S-transferase"/>
    <property type="match status" value="1"/>
</dbReference>
<dbReference type="SFLD" id="SFLDG01152">
    <property type="entry name" value="Main.3:_Omega-_and_Tau-like"/>
    <property type="match status" value="1"/>
</dbReference>
<dbReference type="PANTHER" id="PTHR11260">
    <property type="entry name" value="GLUTATHIONE S-TRANSFERASE, GST, SUPERFAMILY, GST DOMAIN CONTAINING"/>
    <property type="match status" value="1"/>
</dbReference>
<dbReference type="PROSITE" id="PS50405">
    <property type="entry name" value="GST_CTER"/>
    <property type="match status" value="1"/>
</dbReference>
<proteinExistence type="inferred from homology"/>
<dbReference type="SUPFAM" id="SSF52833">
    <property type="entry name" value="Thioredoxin-like"/>
    <property type="match status" value="2"/>
</dbReference>
<dbReference type="InterPro" id="IPR036282">
    <property type="entry name" value="Glutathione-S-Trfase_C_sf"/>
</dbReference>
<evidence type="ECO:0000256" key="4">
    <source>
        <dbReference type="ARBA" id="ARBA00047960"/>
    </source>
</evidence>
<dbReference type="InterPro" id="IPR010987">
    <property type="entry name" value="Glutathione-S-Trfase_C-like"/>
</dbReference>
<feature type="domain" description="GST C-terminal" evidence="6">
    <location>
        <begin position="201"/>
        <end position="324"/>
    </location>
</feature>
<dbReference type="FunFam" id="3.40.30.10:FF:000200">
    <property type="entry name" value="Glutathione S-transferase"/>
    <property type="match status" value="1"/>
</dbReference>
<evidence type="ECO:0000259" key="5">
    <source>
        <dbReference type="PROSITE" id="PS50404"/>
    </source>
</evidence>
<dbReference type="Pfam" id="PF13417">
    <property type="entry name" value="GST_N_3"/>
    <property type="match status" value="1"/>
</dbReference>
<evidence type="ECO:0000256" key="2">
    <source>
        <dbReference type="ARBA" id="ARBA00022679"/>
    </source>
</evidence>
<dbReference type="Gene3D" id="1.20.1050.10">
    <property type="match status" value="1"/>
</dbReference>
<sequence length="341" mass="38207">MTTPEPVRLIGSANSPFVHRAAVALRLKGVPYEFIREDMGNKSQLLLASNPVHKKVPVLLHGDHRAVCESLVIVEYVNETFNGPPLLPSDPYDRAAARFWAHFLDDKNQLAERNMSPSVKVIGHYASPFAHRVEAALQLKGVPYELIQEDLSNKSELLLAKNPVHKKVPVLLHGDLAVCESLVIVQYVDDAFDGPSLLPADPYDRAMARFWVDFMENKCSKSFWLAHWAEGEAQKAMVKETKDNLALLEAQLDGKRFFGGDTAGYVDIAVSALGPFLSVLEEVTGLTLVDAKEFPALRQWSKEYNSNEALKPCLPDRDRLVAYFTENIEMYKMIAKTMLQQ</sequence>
<dbReference type="AlphaFoldDB" id="A0A811P2Z4"/>
<dbReference type="OrthoDB" id="4951845at2759"/>
<dbReference type="InterPro" id="IPR004045">
    <property type="entry name" value="Glutathione_S-Trfase_N"/>
</dbReference>
<gene>
    <name evidence="7" type="ORF">NCGR_LOCUS23306</name>
</gene>
<dbReference type="InterPro" id="IPR036249">
    <property type="entry name" value="Thioredoxin-like_sf"/>
</dbReference>
<dbReference type="CDD" id="cd03058">
    <property type="entry name" value="GST_N_Tau"/>
    <property type="match status" value="2"/>
</dbReference>
<keyword evidence="2" id="KW-0808">Transferase</keyword>
<evidence type="ECO:0000256" key="1">
    <source>
        <dbReference type="ARBA" id="ARBA00012452"/>
    </source>
</evidence>
<dbReference type="Pfam" id="PF02798">
    <property type="entry name" value="GST_N"/>
    <property type="match status" value="1"/>
</dbReference>
<dbReference type="InterPro" id="IPR040079">
    <property type="entry name" value="Glutathione_S-Trfase"/>
</dbReference>
<dbReference type="InterPro" id="IPR045073">
    <property type="entry name" value="Omega/Tau-like"/>
</dbReference>
<organism evidence="7 8">
    <name type="scientific">Miscanthus lutarioriparius</name>
    <dbReference type="NCBI Taxonomy" id="422564"/>
    <lineage>
        <taxon>Eukaryota</taxon>
        <taxon>Viridiplantae</taxon>
        <taxon>Streptophyta</taxon>
        <taxon>Embryophyta</taxon>
        <taxon>Tracheophyta</taxon>
        <taxon>Spermatophyta</taxon>
        <taxon>Magnoliopsida</taxon>
        <taxon>Liliopsida</taxon>
        <taxon>Poales</taxon>
        <taxon>Poaceae</taxon>
        <taxon>PACMAD clade</taxon>
        <taxon>Panicoideae</taxon>
        <taxon>Andropogonodae</taxon>
        <taxon>Andropogoneae</taxon>
        <taxon>Saccharinae</taxon>
        <taxon>Miscanthus</taxon>
    </lineage>
</organism>
<evidence type="ECO:0000313" key="7">
    <source>
        <dbReference type="EMBL" id="CAD6234900.1"/>
    </source>
</evidence>
<comment type="caution">
    <text evidence="7">The sequence shown here is derived from an EMBL/GenBank/DDBJ whole genome shotgun (WGS) entry which is preliminary data.</text>
</comment>
<dbReference type="InterPro" id="IPR045074">
    <property type="entry name" value="GST_C_Tau"/>
</dbReference>
<dbReference type="EMBL" id="CAJGYO010000006">
    <property type="protein sequence ID" value="CAD6234900.1"/>
    <property type="molecule type" value="Genomic_DNA"/>
</dbReference>
<protein>
    <recommendedName>
        <fullName evidence="1">glutathione transferase</fullName>
        <ecNumber evidence="1">2.5.1.18</ecNumber>
    </recommendedName>
</protein>
<dbReference type="SFLD" id="SFLDG00358">
    <property type="entry name" value="Main_(cytGST)"/>
    <property type="match status" value="2"/>
</dbReference>
<dbReference type="GO" id="GO:0004364">
    <property type="term" value="F:glutathione transferase activity"/>
    <property type="evidence" value="ECO:0007669"/>
    <property type="project" value="UniProtKB-EC"/>
</dbReference>
<dbReference type="Pfam" id="PF13410">
    <property type="entry name" value="GST_C_2"/>
    <property type="match status" value="1"/>
</dbReference>
<dbReference type="GO" id="GO:0006749">
    <property type="term" value="P:glutathione metabolic process"/>
    <property type="evidence" value="ECO:0007669"/>
    <property type="project" value="InterPro"/>
</dbReference>
<evidence type="ECO:0000256" key="3">
    <source>
        <dbReference type="ARBA" id="ARBA00025743"/>
    </source>
</evidence>
<dbReference type="CDD" id="cd03185">
    <property type="entry name" value="GST_C_Tau"/>
    <property type="match status" value="1"/>
</dbReference>
<dbReference type="Gene3D" id="3.40.30.10">
    <property type="entry name" value="Glutaredoxin"/>
    <property type="match status" value="2"/>
</dbReference>
<dbReference type="GO" id="GO:0005737">
    <property type="term" value="C:cytoplasm"/>
    <property type="evidence" value="ECO:0007669"/>
    <property type="project" value="TreeGrafter"/>
</dbReference>
<dbReference type="PROSITE" id="PS50404">
    <property type="entry name" value="GST_NTER"/>
    <property type="match status" value="2"/>
</dbReference>